<sequence>MCGPTGVGFLYGKSDILSARPAFLGGGEMVSDVFFIIPPTPDPPPSRMLHFGYYSALIYLMNSISKYIDLTLIALWILKENSLQSVPNVRIYGPAPSGHVFREALCYFNHGVAIRSGHHCAQAQPLHRHLGDCASAQASPHLYNTVEDIDDFTRALNDSSFFNSFKLMAA</sequence>
<dbReference type="Gene3D" id="3.90.1150.10">
    <property type="entry name" value="Aspartate Aminotransferase, domain 1"/>
    <property type="match status" value="1"/>
</dbReference>
<reference evidence="3 4" key="3">
    <citation type="submission" date="2019-11" db="EMBL/GenBank/DDBJ databases">
        <title>A de novo genome assembly of a pear dwarfing rootstock.</title>
        <authorList>
            <person name="Wang F."/>
            <person name="Wang J."/>
            <person name="Li S."/>
            <person name="Zhang Y."/>
            <person name="Fang M."/>
            <person name="Ma L."/>
            <person name="Zhao Y."/>
            <person name="Jiang S."/>
        </authorList>
    </citation>
    <scope>NUCLEOTIDE SEQUENCE [LARGE SCALE GENOMIC DNA]</scope>
    <source>
        <strain evidence="3">S2</strain>
        <tissue evidence="3">Leaf</tissue>
    </source>
</reference>
<protein>
    <submittedName>
        <fullName evidence="3">Cysteine desulfurase 2</fullName>
    </submittedName>
</protein>
<evidence type="ECO:0000313" key="3">
    <source>
        <dbReference type="EMBL" id="KAB2606358.1"/>
    </source>
</evidence>
<dbReference type="Pfam" id="PF00266">
    <property type="entry name" value="Aminotran_5"/>
    <property type="match status" value="1"/>
</dbReference>
<proteinExistence type="predicted"/>
<accession>A0A5N5FT83</accession>
<evidence type="ECO:0000256" key="1">
    <source>
        <dbReference type="ARBA" id="ARBA00022898"/>
    </source>
</evidence>
<keyword evidence="4" id="KW-1185">Reference proteome</keyword>
<feature type="domain" description="Aminotransferase class V" evidence="2">
    <location>
        <begin position="1"/>
        <end position="152"/>
    </location>
</feature>
<dbReference type="Gene3D" id="3.40.640.10">
    <property type="entry name" value="Type I PLP-dependent aspartate aminotransferase-like (Major domain)"/>
    <property type="match status" value="1"/>
</dbReference>
<comment type="caution">
    <text evidence="3">The sequence shown here is derived from an EMBL/GenBank/DDBJ whole genome shotgun (WGS) entry which is preliminary data.</text>
</comment>
<evidence type="ECO:0000313" key="4">
    <source>
        <dbReference type="Proteomes" id="UP000327157"/>
    </source>
</evidence>
<dbReference type="SUPFAM" id="SSF53383">
    <property type="entry name" value="PLP-dependent transferases"/>
    <property type="match status" value="1"/>
</dbReference>
<reference evidence="4" key="2">
    <citation type="submission" date="2019-10" db="EMBL/GenBank/DDBJ databases">
        <title>A de novo genome assembly of a pear dwarfing rootstock.</title>
        <authorList>
            <person name="Wang F."/>
            <person name="Wang J."/>
            <person name="Li S."/>
            <person name="Zhang Y."/>
            <person name="Fang M."/>
            <person name="Ma L."/>
            <person name="Zhao Y."/>
            <person name="Jiang S."/>
        </authorList>
    </citation>
    <scope>NUCLEOTIDE SEQUENCE [LARGE SCALE GENOMIC DNA]</scope>
</reference>
<dbReference type="PANTHER" id="PTHR43586">
    <property type="entry name" value="CYSTEINE DESULFURASE"/>
    <property type="match status" value="1"/>
</dbReference>
<reference evidence="3 4" key="1">
    <citation type="submission" date="2019-09" db="EMBL/GenBank/DDBJ databases">
        <authorList>
            <person name="Ou C."/>
        </authorList>
    </citation>
    <scope>NUCLEOTIDE SEQUENCE [LARGE SCALE GENOMIC DNA]</scope>
    <source>
        <strain evidence="3">S2</strain>
        <tissue evidence="3">Leaf</tissue>
    </source>
</reference>
<dbReference type="InterPro" id="IPR015421">
    <property type="entry name" value="PyrdxlP-dep_Trfase_major"/>
</dbReference>
<dbReference type="InterPro" id="IPR015424">
    <property type="entry name" value="PyrdxlP-dep_Trfase"/>
</dbReference>
<keyword evidence="1" id="KW-0663">Pyridoxal phosphate</keyword>
<name>A0A5N5FT83_9ROSA</name>
<dbReference type="InterPro" id="IPR000192">
    <property type="entry name" value="Aminotrans_V_dom"/>
</dbReference>
<dbReference type="OrthoDB" id="420046at2759"/>
<organism evidence="3 4">
    <name type="scientific">Pyrus ussuriensis x Pyrus communis</name>
    <dbReference type="NCBI Taxonomy" id="2448454"/>
    <lineage>
        <taxon>Eukaryota</taxon>
        <taxon>Viridiplantae</taxon>
        <taxon>Streptophyta</taxon>
        <taxon>Embryophyta</taxon>
        <taxon>Tracheophyta</taxon>
        <taxon>Spermatophyta</taxon>
        <taxon>Magnoliopsida</taxon>
        <taxon>eudicotyledons</taxon>
        <taxon>Gunneridae</taxon>
        <taxon>Pentapetalae</taxon>
        <taxon>rosids</taxon>
        <taxon>fabids</taxon>
        <taxon>Rosales</taxon>
        <taxon>Rosaceae</taxon>
        <taxon>Amygdaloideae</taxon>
        <taxon>Maleae</taxon>
        <taxon>Pyrus</taxon>
    </lineage>
</organism>
<dbReference type="PANTHER" id="PTHR43586:SF8">
    <property type="entry name" value="CYSTEINE DESULFURASE 1, CHLOROPLASTIC"/>
    <property type="match status" value="1"/>
</dbReference>
<dbReference type="EMBL" id="SMOL01000559">
    <property type="protein sequence ID" value="KAB2606358.1"/>
    <property type="molecule type" value="Genomic_DNA"/>
</dbReference>
<dbReference type="AlphaFoldDB" id="A0A5N5FT83"/>
<dbReference type="InterPro" id="IPR015422">
    <property type="entry name" value="PyrdxlP-dep_Trfase_small"/>
</dbReference>
<evidence type="ECO:0000259" key="2">
    <source>
        <dbReference type="Pfam" id="PF00266"/>
    </source>
</evidence>
<gene>
    <name evidence="3" type="ORF">D8674_006075</name>
</gene>
<dbReference type="Proteomes" id="UP000327157">
    <property type="component" value="Chromosome 11"/>
</dbReference>